<keyword evidence="3" id="KW-0732">Signal</keyword>
<dbReference type="InterPro" id="IPR052063">
    <property type="entry name" value="Polysaccharide_Lyase_1"/>
</dbReference>
<sequence>MRTTTAFTATLVLATCAATAQPTPPAFPGAEGEGAISLGGRGGRAIYVTTLADSGPGSLRAAVAATGPRTVVFAVSGTIALKTPLEIKHGRITIAGQTAPGDGITLRDQPLMIDADDVVVRFIRSRLGDAADVDADAITVGSGQRIILDHVSTSWSSDESLSVTVTRPDLGRPAYQHVTVQWSLIGESLNCNTAKKGACHGFGSLLRGAHGTRLSMHHNLWAHHQDRMPRPGNYLKPEADPLGGFYDLRANVFYNWATERAGYNLDRGGERTSYNFVGNVYLTGPTSRGKFAFEESNPGSRAFFAGNSMDGQVPADPWTLVRAHAKHLPGGLPEGYKLAAPLPFAPITVDAPDKTLDRVLAGVGASLVRDAVDQRHIDDVRQRRGKLINSQSEVGGWPVLQSKPAPLDSDGDGMPDAWEVGQGLNPRDGADAARVDAATGYTNLERYLNGLVAHLM</sequence>
<feature type="signal peptide" evidence="3">
    <location>
        <begin position="1"/>
        <end position="20"/>
    </location>
</feature>
<evidence type="ECO:0000256" key="2">
    <source>
        <dbReference type="ARBA" id="ARBA00023180"/>
    </source>
</evidence>
<dbReference type="SUPFAM" id="SSF51126">
    <property type="entry name" value="Pectin lyase-like"/>
    <property type="match status" value="1"/>
</dbReference>
<dbReference type="Proteomes" id="UP001606210">
    <property type="component" value="Unassembled WGS sequence"/>
</dbReference>
<keyword evidence="4" id="KW-0456">Lyase</keyword>
<protein>
    <submittedName>
        <fullName evidence="4">Polysaccharide lyase family 1 protein</fullName>
    </submittedName>
</protein>
<organism evidence="4 5">
    <name type="scientific">Pelomonas parva</name>
    <dbReference type="NCBI Taxonomy" id="3299032"/>
    <lineage>
        <taxon>Bacteria</taxon>
        <taxon>Pseudomonadati</taxon>
        <taxon>Pseudomonadota</taxon>
        <taxon>Betaproteobacteria</taxon>
        <taxon>Burkholderiales</taxon>
        <taxon>Sphaerotilaceae</taxon>
        <taxon>Roseateles</taxon>
    </lineage>
</organism>
<feature type="chain" id="PRO_5046834578" evidence="3">
    <location>
        <begin position="21"/>
        <end position="456"/>
    </location>
</feature>
<reference evidence="4 5" key="1">
    <citation type="submission" date="2024-08" db="EMBL/GenBank/DDBJ databases">
        <authorList>
            <person name="Lu H."/>
        </authorList>
    </citation>
    <scope>NUCLEOTIDE SEQUENCE [LARGE SCALE GENOMIC DNA]</scope>
    <source>
        <strain evidence="4 5">LYH14W</strain>
    </source>
</reference>
<evidence type="ECO:0000256" key="3">
    <source>
        <dbReference type="SAM" id="SignalP"/>
    </source>
</evidence>
<dbReference type="PANTHER" id="PTHR42970:SF1">
    <property type="entry name" value="PECTATE LYASE C-RELATED"/>
    <property type="match status" value="1"/>
</dbReference>
<evidence type="ECO:0000313" key="4">
    <source>
        <dbReference type="EMBL" id="MFG6432250.1"/>
    </source>
</evidence>
<keyword evidence="2" id="KW-0325">Glycoprotein</keyword>
<evidence type="ECO:0000313" key="5">
    <source>
        <dbReference type="Proteomes" id="UP001606210"/>
    </source>
</evidence>
<dbReference type="InterPro" id="IPR012334">
    <property type="entry name" value="Pectin_lyas_fold"/>
</dbReference>
<gene>
    <name evidence="4" type="ORF">ACG00Y_20185</name>
</gene>
<proteinExistence type="predicted"/>
<evidence type="ECO:0000256" key="1">
    <source>
        <dbReference type="ARBA" id="ARBA00022723"/>
    </source>
</evidence>
<dbReference type="EMBL" id="JBIGHV010000008">
    <property type="protein sequence ID" value="MFG6432250.1"/>
    <property type="molecule type" value="Genomic_DNA"/>
</dbReference>
<dbReference type="PANTHER" id="PTHR42970">
    <property type="entry name" value="PECTATE LYASE C-RELATED"/>
    <property type="match status" value="1"/>
</dbReference>
<dbReference type="GO" id="GO:0016829">
    <property type="term" value="F:lyase activity"/>
    <property type="evidence" value="ECO:0007669"/>
    <property type="project" value="UniProtKB-KW"/>
</dbReference>
<dbReference type="Gene3D" id="2.160.20.10">
    <property type="entry name" value="Single-stranded right-handed beta-helix, Pectin lyase-like"/>
    <property type="match status" value="1"/>
</dbReference>
<dbReference type="RefSeq" id="WP_394481966.1">
    <property type="nucleotide sequence ID" value="NZ_JBIGHV010000008.1"/>
</dbReference>
<dbReference type="InterPro" id="IPR011050">
    <property type="entry name" value="Pectin_lyase_fold/virulence"/>
</dbReference>
<accession>A0ABW7F9D6</accession>
<name>A0ABW7F9D6_9BURK</name>
<comment type="caution">
    <text evidence="4">The sequence shown here is derived from an EMBL/GenBank/DDBJ whole genome shotgun (WGS) entry which is preliminary data.</text>
</comment>
<keyword evidence="1" id="KW-0479">Metal-binding</keyword>
<keyword evidence="5" id="KW-1185">Reference proteome</keyword>